<sequence>MVSRLLIGIWAAFDFLLLCAGIVSLVLSIVWSAPDILMNMVLSRADLTAGTILGIALLITFALSIGGIIQRKHVNTGLYLLNYALLVDAIGVVIIGTFVWWFTLKEMNNFHNLWLAESVNNRIALQDKFKCCGFFDGTDGVAIGGTFCVNDQFVNNLTASFCVTPITQFADGTLNSIFTTVYAFMAIIICFFLATLCVIKRRQEEERFRKIDEKRGGKGFV</sequence>
<feature type="transmembrane region" description="Helical" evidence="1">
    <location>
        <begin position="51"/>
        <end position="69"/>
    </location>
</feature>
<feature type="transmembrane region" description="Helical" evidence="1">
    <location>
        <begin position="81"/>
        <end position="102"/>
    </location>
</feature>
<keyword evidence="3" id="KW-1185">Reference proteome</keyword>
<dbReference type="EMBL" id="KN818225">
    <property type="protein sequence ID" value="KIL69568.1"/>
    <property type="molecule type" value="Genomic_DNA"/>
</dbReference>
<evidence type="ECO:0000313" key="3">
    <source>
        <dbReference type="Proteomes" id="UP000054549"/>
    </source>
</evidence>
<dbReference type="HOGENOM" id="CLU_066479_1_0_1"/>
<proteinExistence type="predicted"/>
<feature type="transmembrane region" description="Helical" evidence="1">
    <location>
        <begin position="177"/>
        <end position="199"/>
    </location>
</feature>
<dbReference type="STRING" id="946122.A0A0C2XKI4"/>
<dbReference type="OrthoDB" id="2279611at2759"/>
<accession>A0A0C2XKI4</accession>
<dbReference type="Proteomes" id="UP000054549">
    <property type="component" value="Unassembled WGS sequence"/>
</dbReference>
<evidence type="ECO:0000256" key="1">
    <source>
        <dbReference type="SAM" id="Phobius"/>
    </source>
</evidence>
<keyword evidence="1" id="KW-0812">Transmembrane</keyword>
<protein>
    <recommendedName>
        <fullName evidence="4">Tetraspanin</fullName>
    </recommendedName>
</protein>
<feature type="transmembrane region" description="Helical" evidence="1">
    <location>
        <begin position="7"/>
        <end position="31"/>
    </location>
</feature>
<keyword evidence="1" id="KW-0472">Membrane</keyword>
<gene>
    <name evidence="2" type="ORF">M378DRAFT_68358</name>
</gene>
<dbReference type="AlphaFoldDB" id="A0A0C2XKI4"/>
<keyword evidence="1" id="KW-1133">Transmembrane helix</keyword>
<name>A0A0C2XKI4_AMAMK</name>
<evidence type="ECO:0000313" key="2">
    <source>
        <dbReference type="EMBL" id="KIL69568.1"/>
    </source>
</evidence>
<dbReference type="InParanoid" id="A0A0C2XKI4"/>
<evidence type="ECO:0008006" key="4">
    <source>
        <dbReference type="Google" id="ProtNLM"/>
    </source>
</evidence>
<reference evidence="2 3" key="1">
    <citation type="submission" date="2014-04" db="EMBL/GenBank/DDBJ databases">
        <title>Evolutionary Origins and Diversification of the Mycorrhizal Mutualists.</title>
        <authorList>
            <consortium name="DOE Joint Genome Institute"/>
            <consortium name="Mycorrhizal Genomics Consortium"/>
            <person name="Kohler A."/>
            <person name="Kuo A."/>
            <person name="Nagy L.G."/>
            <person name="Floudas D."/>
            <person name="Copeland A."/>
            <person name="Barry K.W."/>
            <person name="Cichocki N."/>
            <person name="Veneault-Fourrey C."/>
            <person name="LaButti K."/>
            <person name="Lindquist E.A."/>
            <person name="Lipzen A."/>
            <person name="Lundell T."/>
            <person name="Morin E."/>
            <person name="Murat C."/>
            <person name="Riley R."/>
            <person name="Ohm R."/>
            <person name="Sun H."/>
            <person name="Tunlid A."/>
            <person name="Henrissat B."/>
            <person name="Grigoriev I.V."/>
            <person name="Hibbett D.S."/>
            <person name="Martin F."/>
        </authorList>
    </citation>
    <scope>NUCLEOTIDE SEQUENCE [LARGE SCALE GENOMIC DNA]</scope>
    <source>
        <strain evidence="2 3">Koide BX008</strain>
    </source>
</reference>
<organism evidence="2 3">
    <name type="scientific">Amanita muscaria (strain Koide BX008)</name>
    <dbReference type="NCBI Taxonomy" id="946122"/>
    <lineage>
        <taxon>Eukaryota</taxon>
        <taxon>Fungi</taxon>
        <taxon>Dikarya</taxon>
        <taxon>Basidiomycota</taxon>
        <taxon>Agaricomycotina</taxon>
        <taxon>Agaricomycetes</taxon>
        <taxon>Agaricomycetidae</taxon>
        <taxon>Agaricales</taxon>
        <taxon>Pluteineae</taxon>
        <taxon>Amanitaceae</taxon>
        <taxon>Amanita</taxon>
    </lineage>
</organism>